<dbReference type="GO" id="GO:0003677">
    <property type="term" value="F:DNA binding"/>
    <property type="evidence" value="ECO:0007669"/>
    <property type="project" value="InterPro"/>
</dbReference>
<dbReference type="SUPFAM" id="SSF81383">
    <property type="entry name" value="F-box domain"/>
    <property type="match status" value="1"/>
</dbReference>
<dbReference type="InParanoid" id="A0A2N3N3W1"/>
<dbReference type="PROSITE" id="PS50181">
    <property type="entry name" value="FBOX"/>
    <property type="match status" value="1"/>
</dbReference>
<dbReference type="InterPro" id="IPR001810">
    <property type="entry name" value="F-box_dom"/>
</dbReference>
<gene>
    <name evidence="3" type="ORF">jhhlp_005703</name>
</gene>
<keyword evidence="4" id="KW-1185">Reference proteome</keyword>
<dbReference type="InterPro" id="IPR032698">
    <property type="entry name" value="SirB1_N"/>
</dbReference>
<dbReference type="Pfam" id="PF12937">
    <property type="entry name" value="F-box-like"/>
    <property type="match status" value="1"/>
</dbReference>
<dbReference type="PANTHER" id="PTHR31350">
    <property type="entry name" value="SI:DKEY-261L7.2"/>
    <property type="match status" value="1"/>
</dbReference>
<evidence type="ECO:0000313" key="4">
    <source>
        <dbReference type="Proteomes" id="UP000233524"/>
    </source>
</evidence>
<dbReference type="EMBL" id="NLAX01000701">
    <property type="protein sequence ID" value="PKS07104.1"/>
    <property type="molecule type" value="Genomic_DNA"/>
</dbReference>
<dbReference type="Gene3D" id="2.30.30.390">
    <property type="entry name" value="Hemimethylated DNA-binding domain"/>
    <property type="match status" value="1"/>
</dbReference>
<feature type="domain" description="F-box" evidence="2">
    <location>
        <begin position="12"/>
        <end position="59"/>
    </location>
</feature>
<dbReference type="AlphaFoldDB" id="A0A2N3N3W1"/>
<proteinExistence type="predicted"/>
<reference evidence="3 4" key="1">
    <citation type="journal article" date="2017" name="G3 (Bethesda)">
        <title>First Draft Genome Sequence of the Pathogenic Fungus Lomentospora prolificans (Formerly Scedosporium prolificans).</title>
        <authorList>
            <person name="Luo R."/>
            <person name="Zimin A."/>
            <person name="Workman R."/>
            <person name="Fan Y."/>
            <person name="Pertea G."/>
            <person name="Grossman N."/>
            <person name="Wear M.P."/>
            <person name="Jia B."/>
            <person name="Miller H."/>
            <person name="Casadevall A."/>
            <person name="Timp W."/>
            <person name="Zhang S.X."/>
            <person name="Salzberg S.L."/>
        </authorList>
    </citation>
    <scope>NUCLEOTIDE SEQUENCE [LARGE SCALE GENOMIC DNA]</scope>
    <source>
        <strain evidence="3 4">JHH-5317</strain>
    </source>
</reference>
<dbReference type="InterPro" id="IPR011722">
    <property type="entry name" value="Hemimethylated_DNA-bd_dom"/>
</dbReference>
<organism evidence="3 4">
    <name type="scientific">Lomentospora prolificans</name>
    <dbReference type="NCBI Taxonomy" id="41688"/>
    <lineage>
        <taxon>Eukaryota</taxon>
        <taxon>Fungi</taxon>
        <taxon>Dikarya</taxon>
        <taxon>Ascomycota</taxon>
        <taxon>Pezizomycotina</taxon>
        <taxon>Sordariomycetes</taxon>
        <taxon>Hypocreomycetidae</taxon>
        <taxon>Microascales</taxon>
        <taxon>Microascaceae</taxon>
        <taxon>Lomentospora</taxon>
    </lineage>
</organism>
<dbReference type="Pfam" id="PF08755">
    <property type="entry name" value="YccV-like"/>
    <property type="match status" value="1"/>
</dbReference>
<dbReference type="Pfam" id="PF13369">
    <property type="entry name" value="Transglut_core2"/>
    <property type="match status" value="1"/>
</dbReference>
<dbReference type="SUPFAM" id="SSF141255">
    <property type="entry name" value="YccV-like"/>
    <property type="match status" value="1"/>
</dbReference>
<dbReference type="OrthoDB" id="28868at2759"/>
<evidence type="ECO:0000259" key="2">
    <source>
        <dbReference type="PROSITE" id="PS50181"/>
    </source>
</evidence>
<dbReference type="Gene3D" id="1.20.1280.50">
    <property type="match status" value="1"/>
</dbReference>
<dbReference type="InterPro" id="IPR036623">
    <property type="entry name" value="Hemimethylated_DNA-bd_sf"/>
</dbReference>
<dbReference type="SMART" id="SM00992">
    <property type="entry name" value="YccV-like"/>
    <property type="match status" value="1"/>
</dbReference>
<name>A0A2N3N3W1_9PEZI</name>
<sequence length="634" mass="72597">MESGTTTTPRVPASLELFPNEIILHILYFLPPEDNLLCFQLLSKHLNDLANKPLLWRHHCSNSFKYWNPDHEFQKKLEGPVSDHDWKRLFIVRKERNARIAHLFDGILATKLGRLRKFEQVCHMGYDAKDFLLDQCHVDDSVEDVLARRYHANSLLDSIHREVAIKEWMSFPRELDVIPRHDNVQLSNGRSLNATVERSIAAFDMFILHDQPGDIDEATMLDNLATEFRLANEGFDELSTREKALTLNRWLRSRKLLGMDSPARNYRRLRNCFISQAIRFKPHRSLPLVSSAIYCSIAGRLGIDAKPCLFPSHVHTLVFPPPGVSLDGLPSEPREGDEDGESSTTQDSMHLDPYSTDEEVPRDSLLALLANFGWQANADIFLSPGQPRSLIMRLAHNIRATFTSDLSGPNQPEPYVSAFDTSRPASSSSVINRDAALLAFVWARLMLLPPNGLEWIDSLHRIFDRFTTSWIGDTWLIEKYICPIYDSTGPHGQALDNPRNLVKARRDLDNITPWPRRRTDTKANVLYKVGQVFRHRRLNFLGVITGWADDGPLVMPEDVITSIVDPGEKGTVYYTCIRMDSMNRVKVLQHAILPVNDRAQIPDEMFELAGLYFKRFDEKKGMFISNIREEYPDD</sequence>
<dbReference type="PANTHER" id="PTHR31350:SF27">
    <property type="entry name" value="HEMIMETHYLATED DNA-BINDING DOMAIN-CONTAINING PROTEIN"/>
    <property type="match status" value="1"/>
</dbReference>
<accession>A0A2N3N3W1</accession>
<dbReference type="InterPro" id="IPR036047">
    <property type="entry name" value="F-box-like_dom_sf"/>
</dbReference>
<comment type="caution">
    <text evidence="3">The sequence shown here is derived from an EMBL/GenBank/DDBJ whole genome shotgun (WGS) entry which is preliminary data.</text>
</comment>
<dbReference type="VEuPathDB" id="FungiDB:jhhlp_005703"/>
<evidence type="ECO:0000256" key="1">
    <source>
        <dbReference type="SAM" id="MobiDB-lite"/>
    </source>
</evidence>
<evidence type="ECO:0000313" key="3">
    <source>
        <dbReference type="EMBL" id="PKS07104.1"/>
    </source>
</evidence>
<dbReference type="Proteomes" id="UP000233524">
    <property type="component" value="Unassembled WGS sequence"/>
</dbReference>
<protein>
    <recommendedName>
        <fullName evidence="2">F-box domain-containing protein</fullName>
    </recommendedName>
</protein>
<feature type="region of interest" description="Disordered" evidence="1">
    <location>
        <begin position="325"/>
        <end position="355"/>
    </location>
</feature>
<dbReference type="STRING" id="41688.A0A2N3N3W1"/>